<organism evidence="3 4">
    <name type="scientific">Strigomonas culicis</name>
    <dbReference type="NCBI Taxonomy" id="28005"/>
    <lineage>
        <taxon>Eukaryota</taxon>
        <taxon>Discoba</taxon>
        <taxon>Euglenozoa</taxon>
        <taxon>Kinetoplastea</taxon>
        <taxon>Metakinetoplastina</taxon>
        <taxon>Trypanosomatida</taxon>
        <taxon>Trypanosomatidae</taxon>
        <taxon>Strigomonadinae</taxon>
        <taxon>Strigomonas</taxon>
    </lineage>
</organism>
<dbReference type="InterPro" id="IPR036452">
    <property type="entry name" value="Ribo_hydro-like"/>
</dbReference>
<dbReference type="PANTHER" id="PTHR46190">
    <property type="entry name" value="SI:CH211-201H21.5-RELATED"/>
    <property type="match status" value="1"/>
</dbReference>
<evidence type="ECO:0000259" key="2">
    <source>
        <dbReference type="Pfam" id="PF01156"/>
    </source>
</evidence>
<dbReference type="PANTHER" id="PTHR46190:SF1">
    <property type="entry name" value="SI:CH211-201H21.5"/>
    <property type="match status" value="1"/>
</dbReference>
<comment type="caution">
    <text evidence="3">The sequence shown here is derived from an EMBL/GenBank/DDBJ whole genome shotgun (WGS) entry which is preliminary data.</text>
</comment>
<dbReference type="InterPro" id="IPR001910">
    <property type="entry name" value="Inosine/uridine_hydrolase_dom"/>
</dbReference>
<dbReference type="InterPro" id="IPR052775">
    <property type="entry name" value="IUN_hydrolase"/>
</dbReference>
<feature type="domain" description="Inosine/uridine-preferring nucleoside hydrolase" evidence="2">
    <location>
        <begin position="6"/>
        <end position="337"/>
    </location>
</feature>
<dbReference type="Proteomes" id="UP000015354">
    <property type="component" value="Unassembled WGS sequence"/>
</dbReference>
<dbReference type="AlphaFoldDB" id="S9TPF1"/>
<dbReference type="GO" id="GO:0016799">
    <property type="term" value="F:hydrolase activity, hydrolyzing N-glycosyl compounds"/>
    <property type="evidence" value="ECO:0007669"/>
    <property type="project" value="InterPro"/>
</dbReference>
<evidence type="ECO:0000313" key="3">
    <source>
        <dbReference type="EMBL" id="EPY20147.1"/>
    </source>
</evidence>
<name>S9TPF1_9TRYP</name>
<dbReference type="OrthoDB" id="432381at2759"/>
<sequence length="352" mass="38902">MLKRKIIIDTDCGGDDAIAIMTALTDENTQVIAITAVWGNVDVDQGVQNLGKLLDLYGRDIPLLQGRRRAAGGHARDGAVGWLRQGRLWRRGLPTVRARGRAAPHTALAIIDLLRGAQPAEDEVYQLVCLGPLTNVALAMRIAPEVFSVLGSESEPAITIMGGASEAKGNSNLAAEFNIHCDPEAAHIVFHQREMKPIQLVTWEVTVDCCMTWHFYDTWVGRRSAQPQNATQAFVERMFQRLEAFTRPLEDGTKADTGDAEATQDATCVIPDAVAMVAALYPDSVLESLLTYSTVELYGRETRGETCIDWYGTDQSMAKRGRWRNCKLVSSIDNCKYLDVMEKIVNYTIEDI</sequence>
<comment type="similarity">
    <text evidence="1">Belongs to the IUNH family.</text>
</comment>
<protein>
    <submittedName>
        <fullName evidence="3">Purine nucleosidase</fullName>
    </submittedName>
</protein>
<dbReference type="SUPFAM" id="SSF53590">
    <property type="entry name" value="Nucleoside hydrolase"/>
    <property type="match status" value="1"/>
</dbReference>
<proteinExistence type="inferred from homology"/>
<gene>
    <name evidence="3" type="ORF">STCU_09133</name>
</gene>
<keyword evidence="4" id="KW-1185">Reference proteome</keyword>
<evidence type="ECO:0000313" key="4">
    <source>
        <dbReference type="Proteomes" id="UP000015354"/>
    </source>
</evidence>
<evidence type="ECO:0000256" key="1">
    <source>
        <dbReference type="ARBA" id="ARBA00009176"/>
    </source>
</evidence>
<dbReference type="EMBL" id="ATMH01009133">
    <property type="protein sequence ID" value="EPY20147.1"/>
    <property type="molecule type" value="Genomic_DNA"/>
</dbReference>
<dbReference type="Gene3D" id="3.90.245.10">
    <property type="entry name" value="Ribonucleoside hydrolase-like"/>
    <property type="match status" value="1"/>
</dbReference>
<dbReference type="Pfam" id="PF01156">
    <property type="entry name" value="IU_nuc_hydro"/>
    <property type="match status" value="1"/>
</dbReference>
<dbReference type="FunFam" id="3.90.245.10:FF:000014">
    <property type="entry name" value="Nucleoside hydrolase, putative"/>
    <property type="match status" value="1"/>
</dbReference>
<accession>S9TPF1</accession>
<reference evidence="3 4" key="1">
    <citation type="journal article" date="2013" name="PLoS ONE">
        <title>Predicting the Proteins of Angomonas deanei, Strigomonas culicis and Their Respective Endosymbionts Reveals New Aspects of the Trypanosomatidae Family.</title>
        <authorList>
            <person name="Motta M.C."/>
            <person name="Martins A.C."/>
            <person name="de Souza S.S."/>
            <person name="Catta-Preta C.M."/>
            <person name="Silva R."/>
            <person name="Klein C.C."/>
            <person name="de Almeida L.G."/>
            <person name="de Lima Cunha O."/>
            <person name="Ciapina L.P."/>
            <person name="Brocchi M."/>
            <person name="Colabardini A.C."/>
            <person name="de Araujo Lima B."/>
            <person name="Machado C.R."/>
            <person name="de Almeida Soares C.M."/>
            <person name="Probst C.M."/>
            <person name="de Menezes C.B."/>
            <person name="Thompson C.E."/>
            <person name="Bartholomeu D.C."/>
            <person name="Gradia D.F."/>
            <person name="Pavoni D.P."/>
            <person name="Grisard E.C."/>
            <person name="Fantinatti-Garboggini F."/>
            <person name="Marchini F.K."/>
            <person name="Rodrigues-Luiz G.F."/>
            <person name="Wagner G."/>
            <person name="Goldman G.H."/>
            <person name="Fietto J.L."/>
            <person name="Elias M.C."/>
            <person name="Goldman M.H."/>
            <person name="Sagot M.F."/>
            <person name="Pereira M."/>
            <person name="Stoco P.H."/>
            <person name="de Mendonca-Neto R.P."/>
            <person name="Teixeira S.M."/>
            <person name="Maciel T.E."/>
            <person name="de Oliveira Mendes T.A."/>
            <person name="Urmenyi T.P."/>
            <person name="de Souza W."/>
            <person name="Schenkman S."/>
            <person name="de Vasconcelos A.T."/>
        </authorList>
    </citation>
    <scope>NUCLEOTIDE SEQUENCE [LARGE SCALE GENOMIC DNA]</scope>
</reference>